<evidence type="ECO:0000313" key="2">
    <source>
        <dbReference type="EMBL" id="SFG49084.1"/>
    </source>
</evidence>
<evidence type="ECO:0000313" key="3">
    <source>
        <dbReference type="Proteomes" id="UP000198752"/>
    </source>
</evidence>
<keyword evidence="3" id="KW-1185">Reference proteome</keyword>
<reference evidence="3" key="1">
    <citation type="submission" date="2016-10" db="EMBL/GenBank/DDBJ databases">
        <authorList>
            <person name="Varghese N."/>
            <person name="Submissions S."/>
        </authorList>
    </citation>
    <scope>NUCLEOTIDE SEQUENCE [LARGE SCALE GENOMIC DNA]</scope>
    <source>
        <strain evidence="3">ATCC 700379</strain>
    </source>
</reference>
<dbReference type="OrthoDB" id="2990685at2"/>
<organism evidence="2 3">
    <name type="scientific">Sporolactobacillus nakayamae</name>
    <dbReference type="NCBI Taxonomy" id="269670"/>
    <lineage>
        <taxon>Bacteria</taxon>
        <taxon>Bacillati</taxon>
        <taxon>Bacillota</taxon>
        <taxon>Bacilli</taxon>
        <taxon>Bacillales</taxon>
        <taxon>Sporolactobacillaceae</taxon>
        <taxon>Sporolactobacillus</taxon>
    </lineage>
</organism>
<feature type="region of interest" description="Disordered" evidence="1">
    <location>
        <begin position="112"/>
        <end position="136"/>
    </location>
</feature>
<dbReference type="Proteomes" id="UP000198752">
    <property type="component" value="Unassembled WGS sequence"/>
</dbReference>
<feature type="compositionally biased region" description="Gly residues" evidence="1">
    <location>
        <begin position="117"/>
        <end position="129"/>
    </location>
</feature>
<dbReference type="EMBL" id="FOOY01000011">
    <property type="protein sequence ID" value="SFG49084.1"/>
    <property type="molecule type" value="Genomic_DNA"/>
</dbReference>
<dbReference type="STRING" id="269670.SAMN02982927_01877"/>
<proteinExistence type="predicted"/>
<name>A0A1I2S853_9BACL</name>
<dbReference type="RefSeq" id="WP_093672293.1">
    <property type="nucleotide sequence ID" value="NZ_FOOY01000011.1"/>
</dbReference>
<evidence type="ECO:0000256" key="1">
    <source>
        <dbReference type="SAM" id="MobiDB-lite"/>
    </source>
</evidence>
<accession>A0A1I2S853</accession>
<protein>
    <submittedName>
        <fullName evidence="2">Uncharacterized protein</fullName>
    </submittedName>
</protein>
<dbReference type="AlphaFoldDB" id="A0A1I2S853"/>
<gene>
    <name evidence="2" type="ORF">SAMN02982927_01877</name>
</gene>
<sequence>MTNEFDDGYFYNPYDYNYGNQFNENAYDPYREQMPTLLPTATIENEIKLGRTGHYYRTRLASFGELVTIQLLGINPTTGMVSMNVYMPQTGQWMFHQEHKSDMFGLTYLGPTPPPLGGQGGTQGGGQGTGTPRPPWCQQYPWLPGC</sequence>